<evidence type="ECO:0000313" key="2">
    <source>
        <dbReference type="Proteomes" id="UP000717364"/>
    </source>
</evidence>
<sequence length="89" mass="9301">MLNQLKASLSDAILQQQLQKATSLEEAISVIRTAGPKNGDQFSSADLSQLLQGLLNPIKLSETELLNISGGSPTILGCGATQAVTWCGC</sequence>
<gene>
    <name evidence="1" type="ORF">IXB50_10185</name>
</gene>
<dbReference type="RefSeq" id="WP_215608863.1">
    <property type="nucleotide sequence ID" value="NZ_JADOES010000016.1"/>
</dbReference>
<proteinExistence type="predicted"/>
<reference evidence="1" key="2">
    <citation type="journal article" date="2021" name="Mar. Drugs">
        <title>Genome Reduction and Secondary Metabolism of the Marine Sponge-Associated Cyanobacterium Leptothoe.</title>
        <authorList>
            <person name="Konstantinou D."/>
            <person name="Popin R.V."/>
            <person name="Fewer D.P."/>
            <person name="Sivonen K."/>
            <person name="Gkelis S."/>
        </authorList>
    </citation>
    <scope>NUCLEOTIDE SEQUENCE</scope>
    <source>
        <strain evidence="1">TAU-MAC 1115</strain>
    </source>
</reference>
<reference evidence="1" key="1">
    <citation type="submission" date="2020-11" db="EMBL/GenBank/DDBJ databases">
        <authorList>
            <person name="Konstantinou D."/>
            <person name="Gkelis S."/>
            <person name="Popin R."/>
            <person name="Fewer D."/>
            <person name="Sivonen K."/>
        </authorList>
    </citation>
    <scope>NUCLEOTIDE SEQUENCE</scope>
    <source>
        <strain evidence="1">TAU-MAC 1115</strain>
    </source>
</reference>
<dbReference type="EMBL" id="JADOES010000016">
    <property type="protein sequence ID" value="MBT9315794.1"/>
    <property type="molecule type" value="Genomic_DNA"/>
</dbReference>
<keyword evidence="2" id="KW-1185">Reference proteome</keyword>
<protein>
    <submittedName>
        <fullName evidence="1">Uncharacterized protein</fullName>
    </submittedName>
</protein>
<name>A0A947DG56_9CYAN</name>
<dbReference type="AlphaFoldDB" id="A0A947DG56"/>
<comment type="caution">
    <text evidence="1">The sequence shown here is derived from an EMBL/GenBank/DDBJ whole genome shotgun (WGS) entry which is preliminary data.</text>
</comment>
<organism evidence="1 2">
    <name type="scientific">Leptothoe spongobia TAU-MAC 1115</name>
    <dbReference type="NCBI Taxonomy" id="1967444"/>
    <lineage>
        <taxon>Bacteria</taxon>
        <taxon>Bacillati</taxon>
        <taxon>Cyanobacteriota</taxon>
        <taxon>Cyanophyceae</taxon>
        <taxon>Nodosilineales</taxon>
        <taxon>Cymatolegaceae</taxon>
        <taxon>Leptothoe</taxon>
        <taxon>Leptothoe spongobia</taxon>
    </lineage>
</organism>
<dbReference type="Proteomes" id="UP000717364">
    <property type="component" value="Unassembled WGS sequence"/>
</dbReference>
<accession>A0A947DG56</accession>
<evidence type="ECO:0000313" key="1">
    <source>
        <dbReference type="EMBL" id="MBT9315794.1"/>
    </source>
</evidence>